<evidence type="ECO:0000313" key="2">
    <source>
        <dbReference type="Proteomes" id="UP000056905"/>
    </source>
</evidence>
<dbReference type="EMBL" id="CP013002">
    <property type="protein sequence ID" value="ALL14258.1"/>
    <property type="molecule type" value="Genomic_DNA"/>
</dbReference>
<evidence type="ECO:0000313" key="1">
    <source>
        <dbReference type="EMBL" id="ALL14258.1"/>
    </source>
</evidence>
<proteinExistence type="predicted"/>
<dbReference type="Proteomes" id="UP000056905">
    <property type="component" value="Chromosome"/>
</dbReference>
<organism evidence="1 2">
    <name type="scientific">Caulobacter henricii</name>
    <dbReference type="NCBI Taxonomy" id="69395"/>
    <lineage>
        <taxon>Bacteria</taxon>
        <taxon>Pseudomonadati</taxon>
        <taxon>Pseudomonadota</taxon>
        <taxon>Alphaproteobacteria</taxon>
        <taxon>Caulobacterales</taxon>
        <taxon>Caulobacteraceae</taxon>
        <taxon>Caulobacter</taxon>
    </lineage>
</organism>
<name>A0A0N7JHT1_9CAUL</name>
<protein>
    <submittedName>
        <fullName evidence="1">Uncharacterized protein</fullName>
    </submittedName>
</protein>
<dbReference type="Pfam" id="PF08809">
    <property type="entry name" value="DUF1799"/>
    <property type="match status" value="1"/>
</dbReference>
<dbReference type="RefSeq" id="WP_062148530.1">
    <property type="nucleotide sequence ID" value="NZ_CP013002.1"/>
</dbReference>
<sequence>MGRRQNAELLDSDVEAMLEDLAAFGYSQEQIDKARADMQTAPIAPSAFDVHPDNVFAVRLFLAMQSQWHWVALSTWSTAQIRAMGLKYEVLDLTARLEGLGEIGTDDFRRIRIMEAEAMHAWSEVRT</sequence>
<dbReference type="AlphaFoldDB" id="A0A0N7JHT1"/>
<reference evidence="1 2" key="1">
    <citation type="submission" date="2015-10" db="EMBL/GenBank/DDBJ databases">
        <title>Conservation of the essential genome among Caulobacter and Brevundimonas species.</title>
        <authorList>
            <person name="Scott D."/>
            <person name="Ely B."/>
        </authorList>
    </citation>
    <scope>NUCLEOTIDE SEQUENCE [LARGE SCALE GENOMIC DNA]</scope>
    <source>
        <strain evidence="1 2">CB4</strain>
    </source>
</reference>
<keyword evidence="2" id="KW-1185">Reference proteome</keyword>
<dbReference type="KEGG" id="chq:AQ619_13410"/>
<accession>A0A0N7JHT1</accession>
<dbReference type="STRING" id="69395.AQ619_13410"/>
<gene>
    <name evidence="1" type="ORF">AQ619_13410</name>
</gene>
<dbReference type="InterPro" id="IPR014915">
    <property type="entry name" value="Phage_TLS_TfmB"/>
</dbReference>